<evidence type="ECO:0008006" key="3">
    <source>
        <dbReference type="Google" id="ProtNLM"/>
    </source>
</evidence>
<name>A0ABY4WXJ5_9GAMM</name>
<dbReference type="Proteomes" id="UP001056255">
    <property type="component" value="Chromosome I"/>
</dbReference>
<reference evidence="1" key="1">
    <citation type="submission" date="2021-08" db="EMBL/GenBank/DDBJ databases">
        <authorList>
            <person name="Sakaguchi M."/>
            <person name="Kikuchi T."/>
            <person name="Urbanczyk H."/>
        </authorList>
    </citation>
    <scope>NUCLEOTIDE SEQUENCE</scope>
    <source>
        <strain evidence="1">020920N</strain>
    </source>
</reference>
<sequence>MIELSSGEILTKLPDGNLDFESKAIELLDDAATEETILAKAAELESQYLEERSFLAMTQMIEEQVYFHYSQKQQSQDEKWNSRFSAKIRAMGVTDIDTTIVDTGSRVYASLPLFDEEVSAVFAALPTEVQSNEPDYLHYMLEKLIMIAVKTEWAENVIAEGKLARAELREPVWPPFPRFM</sequence>
<dbReference type="EMBL" id="CP082275">
    <property type="protein sequence ID" value="USH03723.1"/>
    <property type="molecule type" value="Genomic_DNA"/>
</dbReference>
<gene>
    <name evidence="1" type="ORF">K6Q96_06940</name>
</gene>
<proteinExistence type="predicted"/>
<evidence type="ECO:0000313" key="2">
    <source>
        <dbReference type="Proteomes" id="UP001056255"/>
    </source>
</evidence>
<keyword evidence="2" id="KW-1185">Reference proteome</keyword>
<organism evidence="1 2">
    <name type="scientific">Grimontia kaedaensis</name>
    <dbReference type="NCBI Taxonomy" id="2872157"/>
    <lineage>
        <taxon>Bacteria</taxon>
        <taxon>Pseudomonadati</taxon>
        <taxon>Pseudomonadota</taxon>
        <taxon>Gammaproteobacteria</taxon>
        <taxon>Vibrionales</taxon>
        <taxon>Vibrionaceae</taxon>
        <taxon>Grimontia</taxon>
    </lineage>
</organism>
<dbReference type="RefSeq" id="WP_251878977.1">
    <property type="nucleotide sequence ID" value="NZ_CP082275.1"/>
</dbReference>
<evidence type="ECO:0000313" key="1">
    <source>
        <dbReference type="EMBL" id="USH03723.1"/>
    </source>
</evidence>
<protein>
    <recommendedName>
        <fullName evidence="3">DUF4376 domain-containing protein</fullName>
    </recommendedName>
</protein>
<accession>A0ABY4WXJ5</accession>